<evidence type="ECO:0000256" key="3">
    <source>
        <dbReference type="ARBA" id="ARBA00022679"/>
    </source>
</evidence>
<dbReference type="PANTHER" id="PTHR13132">
    <property type="entry name" value="ALPHA- 1,6 -FUCOSYLTRANSFERASE"/>
    <property type="match status" value="1"/>
</dbReference>
<dbReference type="CDD" id="cd11300">
    <property type="entry name" value="Fut8_like"/>
    <property type="match status" value="1"/>
</dbReference>
<evidence type="ECO:0000256" key="1">
    <source>
        <dbReference type="ARBA" id="ARBA00022443"/>
    </source>
</evidence>
<keyword evidence="7" id="KW-0812">Transmembrane</keyword>
<sequence length="584" mass="67275">MTRATWKYIFILVTIWLLIVGYMGWQLLSVVEDSNRNVAVVLQKERQLDLMKSQNEALRKKLAEVEGLKDKLEVEIAEIKKKNVELERKLKSVSVSSSSAAVKRDEGSKESPAISNEFRPPSREFLITRRRAEKTLKELWYFVSSEITKVNKIASDKVQSKLRQIMGTVEDMHHLLSHNFENLKTMDGQQDWAEKEHKFLSDLVQRRLRYLQHPKDCNTAKKLVCQLNKGCGYGCQVHHLMYCFIVAYGLERTLIVDSSGWRYSSNGWTGIFKPVSETCISHQGHVAGWSGDASKNEQNVLLPIVDSLFPRPKYMPLAVPKDLASRIEQIHGHPFVWWIGQFAKYLFRYAPQVQEEIDKKRSLLGFKKPIVGVQVRRTDKINTEAAFHSIEEYMYWVDLYYNKLERVQTIEQRRVYLATDDSNLLPEAKEKYKNYEFISDNEISKSAGLNSRYSDSSLHGVVFDIQMLAECDFLVCTFSSQVCRVAYEIMQSMHPDASKKFQSLDDIYYFGGQSGHDVRAIYPHKSQRSSEINLYVGDRIGIAGNHWDGYSKGVNRKRGGDGLFPSYKVEDVMEVEEFPTYAGA</sequence>
<keyword evidence="6" id="KW-0175">Coiled coil</keyword>
<comment type="similarity">
    <text evidence="5">Belongs to the glycosyltransferase 23 family.</text>
</comment>
<feature type="transmembrane region" description="Helical" evidence="7">
    <location>
        <begin position="7"/>
        <end position="28"/>
    </location>
</feature>
<feature type="region of interest" description="Important for donor substrate binding" evidence="5">
    <location>
        <begin position="376"/>
        <end position="377"/>
    </location>
</feature>
<feature type="coiled-coil region" evidence="6">
    <location>
        <begin position="41"/>
        <end position="96"/>
    </location>
</feature>
<evidence type="ECO:0000259" key="9">
    <source>
        <dbReference type="PROSITE" id="PS51659"/>
    </source>
</evidence>
<reference evidence="10 11" key="1">
    <citation type="submission" date="2022-05" db="EMBL/GenBank/DDBJ databases">
        <authorList>
            <consortium name="Genoscope - CEA"/>
            <person name="William W."/>
        </authorList>
    </citation>
    <scope>NUCLEOTIDE SEQUENCE [LARGE SCALE GENOMIC DNA]</scope>
</reference>
<keyword evidence="7" id="KW-0472">Membrane</keyword>
<evidence type="ECO:0000256" key="6">
    <source>
        <dbReference type="SAM" id="Coils"/>
    </source>
</evidence>
<organism evidence="10 11">
    <name type="scientific">Porites lobata</name>
    <dbReference type="NCBI Taxonomy" id="104759"/>
    <lineage>
        <taxon>Eukaryota</taxon>
        <taxon>Metazoa</taxon>
        <taxon>Cnidaria</taxon>
        <taxon>Anthozoa</taxon>
        <taxon>Hexacorallia</taxon>
        <taxon>Scleractinia</taxon>
        <taxon>Fungiina</taxon>
        <taxon>Poritidae</taxon>
        <taxon>Porites</taxon>
    </lineage>
</organism>
<dbReference type="SUPFAM" id="SSF50044">
    <property type="entry name" value="SH3-domain"/>
    <property type="match status" value="1"/>
</dbReference>
<dbReference type="InterPro" id="IPR036028">
    <property type="entry name" value="SH3-like_dom_sf"/>
</dbReference>
<dbReference type="InterPro" id="IPR045573">
    <property type="entry name" value="Fut8_N_cat"/>
</dbReference>
<feature type="domain" description="GT23" evidence="9">
    <location>
        <begin position="219"/>
        <end position="504"/>
    </location>
</feature>
<evidence type="ECO:0008006" key="12">
    <source>
        <dbReference type="Google" id="ProtNLM"/>
    </source>
</evidence>
<gene>
    <name evidence="10" type="ORF">PLOB_00027330</name>
</gene>
<evidence type="ECO:0000256" key="4">
    <source>
        <dbReference type="PROSITE-ProRule" id="PRU00192"/>
    </source>
</evidence>
<proteinExistence type="inferred from homology"/>
<keyword evidence="7" id="KW-1133">Transmembrane helix</keyword>
<dbReference type="Gene3D" id="2.30.30.40">
    <property type="entry name" value="SH3 Domains"/>
    <property type="match status" value="1"/>
</dbReference>
<dbReference type="InterPro" id="IPR027350">
    <property type="entry name" value="GT23_dom"/>
</dbReference>
<evidence type="ECO:0000256" key="2">
    <source>
        <dbReference type="ARBA" id="ARBA00022676"/>
    </source>
</evidence>
<accession>A0ABN8NV19</accession>
<dbReference type="EMBL" id="CALNXK010000033">
    <property type="protein sequence ID" value="CAH3119391.1"/>
    <property type="molecule type" value="Genomic_DNA"/>
</dbReference>
<dbReference type="PROSITE" id="PS50002">
    <property type="entry name" value="SH3"/>
    <property type="match status" value="1"/>
</dbReference>
<dbReference type="Pfam" id="PF19745">
    <property type="entry name" value="FUT8_N_cat"/>
    <property type="match status" value="1"/>
</dbReference>
<protein>
    <recommendedName>
        <fullName evidence="12">Alpha-(1,6)-fucosyltransferase</fullName>
    </recommendedName>
</protein>
<dbReference type="InterPro" id="IPR035653">
    <property type="entry name" value="Fut8_SH3"/>
</dbReference>
<keyword evidence="1 4" id="KW-0728">SH3 domain</keyword>
<dbReference type="CDD" id="cd11792">
    <property type="entry name" value="SH3_Fut8"/>
    <property type="match status" value="1"/>
</dbReference>
<comment type="caution">
    <text evidence="10">The sequence shown here is derived from an EMBL/GenBank/DDBJ whole genome shotgun (WGS) entry which is preliminary data.</text>
</comment>
<evidence type="ECO:0000256" key="5">
    <source>
        <dbReference type="PROSITE-ProRule" id="PRU00992"/>
    </source>
</evidence>
<dbReference type="PROSITE" id="PS51659">
    <property type="entry name" value="GT23"/>
    <property type="match status" value="1"/>
</dbReference>
<keyword evidence="11" id="KW-1185">Reference proteome</keyword>
<dbReference type="PANTHER" id="PTHR13132:SF29">
    <property type="entry name" value="ALPHA-(1,6)-FUCOSYLTRANSFERASE"/>
    <property type="match status" value="1"/>
</dbReference>
<dbReference type="Gene3D" id="1.10.287.1060">
    <property type="entry name" value="ESAT-6-like"/>
    <property type="match status" value="1"/>
</dbReference>
<evidence type="ECO:0000313" key="10">
    <source>
        <dbReference type="EMBL" id="CAH3119391.1"/>
    </source>
</evidence>
<dbReference type="InterPro" id="IPR001452">
    <property type="entry name" value="SH3_domain"/>
</dbReference>
<evidence type="ECO:0000313" key="11">
    <source>
        <dbReference type="Proteomes" id="UP001159405"/>
    </source>
</evidence>
<keyword evidence="2 5" id="KW-0328">Glycosyltransferase</keyword>
<evidence type="ECO:0000259" key="8">
    <source>
        <dbReference type="PROSITE" id="PS50002"/>
    </source>
</evidence>
<evidence type="ECO:0000256" key="7">
    <source>
        <dbReference type="SAM" id="Phobius"/>
    </source>
</evidence>
<name>A0ABN8NV19_9CNID</name>
<feature type="domain" description="SH3" evidence="8">
    <location>
        <begin position="513"/>
        <end position="574"/>
    </location>
</feature>
<dbReference type="Proteomes" id="UP001159405">
    <property type="component" value="Unassembled WGS sequence"/>
</dbReference>
<dbReference type="Gene3D" id="3.40.50.11350">
    <property type="match status" value="1"/>
</dbReference>
<dbReference type="SMART" id="SM00326">
    <property type="entry name" value="SH3"/>
    <property type="match status" value="1"/>
</dbReference>
<keyword evidence="3 5" id="KW-0808">Transferase</keyword>